<keyword evidence="3" id="KW-1185">Reference proteome</keyword>
<evidence type="ECO:0000313" key="3">
    <source>
        <dbReference type="Proteomes" id="UP001238179"/>
    </source>
</evidence>
<protein>
    <recommendedName>
        <fullName evidence="1">CopZ zinc binding domain-containing protein</fullName>
    </recommendedName>
</protein>
<dbReference type="Gene3D" id="1.10.10.1100">
    <property type="entry name" value="BFD-like [2Fe-2S]-binding domain"/>
    <property type="match status" value="1"/>
</dbReference>
<dbReference type="InterPro" id="IPR041854">
    <property type="entry name" value="BFD-like_2Fe2S-bd_dom_sf"/>
</dbReference>
<dbReference type="EMBL" id="AP027080">
    <property type="protein sequence ID" value="BDU73166.1"/>
    <property type="molecule type" value="Genomic_DNA"/>
</dbReference>
<organism evidence="2 3">
    <name type="scientific">Mesoterricola silvestris</name>
    <dbReference type="NCBI Taxonomy" id="2927979"/>
    <lineage>
        <taxon>Bacteria</taxon>
        <taxon>Pseudomonadati</taxon>
        <taxon>Acidobacteriota</taxon>
        <taxon>Holophagae</taxon>
        <taxon>Holophagales</taxon>
        <taxon>Holophagaceae</taxon>
        <taxon>Mesoterricola</taxon>
    </lineage>
</organism>
<gene>
    <name evidence="2" type="ORF">METEAL_23400</name>
</gene>
<dbReference type="NCBIfam" id="NF047645">
    <property type="entry name" value="CopZ_Nterm_CC"/>
    <property type="match status" value="1"/>
</dbReference>
<dbReference type="InterPro" id="IPR040890">
    <property type="entry name" value="Znf_CopZ"/>
</dbReference>
<dbReference type="AlphaFoldDB" id="A0AA48GHU7"/>
<dbReference type="RefSeq" id="WP_316411809.1">
    <property type="nucleotide sequence ID" value="NZ_AP027080.1"/>
</dbReference>
<name>A0AA48GHU7_9BACT</name>
<sequence length="276" mass="29691">MRIELLVFEGCPNLEQARVLLQAGMASLGIAGEVREIRVETPEAARQWNFPGSPTLRVNGEDVAPLPEGFEPALGCRTYVVQGRRQGLPDPAWVRQALRRAQDAEAHACCTPLAKPRTASACPACRTEGKPVKPVTLRALLQPHLRSEVKDEMYRFCASPDCALVYFSADGAQSFARVDLTVRVGVKERSGPRPLCYCFGHSAESVRDEWIVTGKSTVLESIKAEVKAGTCHCEVTNPGGGCCLGDITKEVKALSANPAVPSPTQDCCAPSKPACC</sequence>
<dbReference type="Pfam" id="PF18423">
    <property type="entry name" value="zf_CopZ"/>
    <property type="match status" value="1"/>
</dbReference>
<reference evidence="3" key="1">
    <citation type="journal article" date="2023" name="Int. J. Syst. Evol. Microbiol.">
        <title>Mesoterricola silvestris gen. nov., sp. nov., Mesoterricola sediminis sp. nov., Geothrix oryzae sp. nov., Geothrix edaphica sp. nov., Geothrix rubra sp. nov., and Geothrix limicola sp. nov., six novel members of Acidobacteriota isolated from soils.</title>
        <authorList>
            <person name="Itoh H."/>
            <person name="Sugisawa Y."/>
            <person name="Mise K."/>
            <person name="Xu Z."/>
            <person name="Kuniyasu M."/>
            <person name="Ushijima N."/>
            <person name="Kawano K."/>
            <person name="Kobayashi E."/>
            <person name="Shiratori Y."/>
            <person name="Masuda Y."/>
            <person name="Senoo K."/>
        </authorList>
    </citation>
    <scope>NUCLEOTIDE SEQUENCE [LARGE SCALE GENOMIC DNA]</scope>
    <source>
        <strain evidence="3">W79</strain>
    </source>
</reference>
<feature type="domain" description="CopZ zinc binding" evidence="1">
    <location>
        <begin position="120"/>
        <end position="179"/>
    </location>
</feature>
<dbReference type="CDD" id="cd10141">
    <property type="entry name" value="CopZ-like_Fer2_BFD-like"/>
    <property type="match status" value="1"/>
</dbReference>
<accession>A0AA48GHU7</accession>
<evidence type="ECO:0000313" key="2">
    <source>
        <dbReference type="EMBL" id="BDU73166.1"/>
    </source>
</evidence>
<dbReference type="Proteomes" id="UP001238179">
    <property type="component" value="Chromosome"/>
</dbReference>
<dbReference type="Gene3D" id="2.20.25.270">
    <property type="match status" value="1"/>
</dbReference>
<evidence type="ECO:0000259" key="1">
    <source>
        <dbReference type="Pfam" id="PF18423"/>
    </source>
</evidence>
<dbReference type="KEGG" id="msil:METEAL_23400"/>
<proteinExistence type="predicted"/>